<proteinExistence type="predicted"/>
<sequence length="524" mass="60454">MDLKVLLVEDERFILEGLAAIVESMGPPFSLAGYAANGLEAIKLLKDLEPDIVVTDVQMPGMDGLELLHHLRTFHSEIVSIVVSGYDDYHYMRKAIQSETVDYLLKPLQPEELQTALRLAAERRQALSLLRGGGDDIYYQFNRLLPYIHEKWFDQWIHGEQPLLDERFYGDLRLFEMKNLRLGIVHIDYSARTDWQGDYRLAHLAAFQVMKESVQGEQGVKCFLSRHNEMMFVGIHSEIKGSALEIAVDRMKRNIEDHLRVPVFIGISSDCPDIFHMSEAYPEVRRLSFSRMITPAQVTYADHICLYEKELGFQEAANGFLLGRDREAISHVIGITERFRRNSESSEERSQFLYRLSLCVWKAVSHNLLSTEAEEALFRIFKTAAISEEWERFSNELRVWTEEASAASSFSGKQYHVLVQKAIRYIEEHYADTITLTFMAGYVHLNPAYFSALFKQEMEVNFVDYLNQVRIRSAQALLKDYSMKIYEVAGKVGYGSTQHFMKTFRTIVGITPSEYRQTLSQNVK</sequence>
<accession>A0ABV1KLJ6</accession>
<dbReference type="PANTHER" id="PTHR43280:SF10">
    <property type="entry name" value="REGULATORY PROTEIN POCR"/>
    <property type="match status" value="1"/>
</dbReference>
<evidence type="ECO:0000259" key="6">
    <source>
        <dbReference type="PROSITE" id="PS50110"/>
    </source>
</evidence>
<evidence type="ECO:0000313" key="7">
    <source>
        <dbReference type="EMBL" id="MEQ4480995.1"/>
    </source>
</evidence>
<dbReference type="Gene3D" id="1.10.10.60">
    <property type="entry name" value="Homeodomain-like"/>
    <property type="match status" value="2"/>
</dbReference>
<feature type="modified residue" description="4-aspartylphosphate" evidence="4">
    <location>
        <position position="56"/>
    </location>
</feature>
<dbReference type="PRINTS" id="PR00032">
    <property type="entry name" value="HTHARAC"/>
</dbReference>
<evidence type="ECO:0000259" key="5">
    <source>
        <dbReference type="PROSITE" id="PS01124"/>
    </source>
</evidence>
<evidence type="ECO:0000256" key="3">
    <source>
        <dbReference type="ARBA" id="ARBA00023163"/>
    </source>
</evidence>
<comment type="caution">
    <text evidence="7">The sequence shown here is derived from an EMBL/GenBank/DDBJ whole genome shotgun (WGS) entry which is preliminary data.</text>
</comment>
<dbReference type="InterPro" id="IPR009057">
    <property type="entry name" value="Homeodomain-like_sf"/>
</dbReference>
<dbReference type="PROSITE" id="PS50110">
    <property type="entry name" value="RESPONSE_REGULATORY"/>
    <property type="match status" value="1"/>
</dbReference>
<dbReference type="InterPro" id="IPR020449">
    <property type="entry name" value="Tscrpt_reg_AraC-type_HTH"/>
</dbReference>
<gene>
    <name evidence="7" type="ORF">QJS35_01160</name>
</gene>
<keyword evidence="2" id="KW-0238">DNA-binding</keyword>
<protein>
    <submittedName>
        <fullName evidence="7">Response regulator</fullName>
    </submittedName>
</protein>
<dbReference type="RefSeq" id="WP_232182768.1">
    <property type="nucleotide sequence ID" value="NZ_JAIOAP010000001.1"/>
</dbReference>
<evidence type="ECO:0000256" key="2">
    <source>
        <dbReference type="ARBA" id="ARBA00023125"/>
    </source>
</evidence>
<evidence type="ECO:0000256" key="4">
    <source>
        <dbReference type="PROSITE-ProRule" id="PRU00169"/>
    </source>
</evidence>
<dbReference type="SMART" id="SM00342">
    <property type="entry name" value="HTH_ARAC"/>
    <property type="match status" value="1"/>
</dbReference>
<keyword evidence="8" id="KW-1185">Reference proteome</keyword>
<dbReference type="Pfam" id="PF12833">
    <property type="entry name" value="HTH_18"/>
    <property type="match status" value="1"/>
</dbReference>
<organism evidence="7 8">
    <name type="scientific">Cohnella silvisoli</name>
    <dbReference type="NCBI Taxonomy" id="2873699"/>
    <lineage>
        <taxon>Bacteria</taxon>
        <taxon>Bacillati</taxon>
        <taxon>Bacillota</taxon>
        <taxon>Bacilli</taxon>
        <taxon>Bacillales</taxon>
        <taxon>Paenibacillaceae</taxon>
        <taxon>Cohnella</taxon>
    </lineage>
</organism>
<reference evidence="7 8" key="1">
    <citation type="journal article" date="2023" name="Genome Announc.">
        <title>Pan-Genome Analyses of the Genus Cohnella and Proposal of the Novel Species Cohnella silvisoli sp. nov., Isolated from Forest Soil.</title>
        <authorList>
            <person name="Wang C."/>
            <person name="Mao L."/>
            <person name="Bao G."/>
            <person name="Zhu H."/>
        </authorList>
    </citation>
    <scope>NUCLEOTIDE SEQUENCE [LARGE SCALE GENOMIC DNA]</scope>
    <source>
        <strain evidence="7 8">NL03-T5-1</strain>
    </source>
</reference>
<dbReference type="Pfam" id="PF00072">
    <property type="entry name" value="Response_reg"/>
    <property type="match status" value="1"/>
</dbReference>
<dbReference type="SUPFAM" id="SSF52172">
    <property type="entry name" value="CheY-like"/>
    <property type="match status" value="1"/>
</dbReference>
<dbReference type="PANTHER" id="PTHR43280">
    <property type="entry name" value="ARAC-FAMILY TRANSCRIPTIONAL REGULATOR"/>
    <property type="match status" value="1"/>
</dbReference>
<feature type="domain" description="Response regulatory" evidence="6">
    <location>
        <begin position="4"/>
        <end position="121"/>
    </location>
</feature>
<dbReference type="InterPro" id="IPR001789">
    <property type="entry name" value="Sig_transdc_resp-reg_receiver"/>
</dbReference>
<dbReference type="PROSITE" id="PS01124">
    <property type="entry name" value="HTH_ARAC_FAMILY_2"/>
    <property type="match status" value="1"/>
</dbReference>
<keyword evidence="4" id="KW-0597">Phosphoprotein</keyword>
<dbReference type="SMART" id="SM00448">
    <property type="entry name" value="REC"/>
    <property type="match status" value="1"/>
</dbReference>
<evidence type="ECO:0000313" key="8">
    <source>
        <dbReference type="Proteomes" id="UP001493487"/>
    </source>
</evidence>
<keyword evidence="1" id="KW-0805">Transcription regulation</keyword>
<keyword evidence="3" id="KW-0804">Transcription</keyword>
<dbReference type="Proteomes" id="UP001493487">
    <property type="component" value="Unassembled WGS sequence"/>
</dbReference>
<dbReference type="SUPFAM" id="SSF46689">
    <property type="entry name" value="Homeodomain-like"/>
    <property type="match status" value="2"/>
</dbReference>
<dbReference type="EMBL" id="JASKHM010000001">
    <property type="protein sequence ID" value="MEQ4480995.1"/>
    <property type="molecule type" value="Genomic_DNA"/>
</dbReference>
<evidence type="ECO:0000256" key="1">
    <source>
        <dbReference type="ARBA" id="ARBA00023015"/>
    </source>
</evidence>
<name>A0ABV1KLJ6_9BACL</name>
<dbReference type="CDD" id="cd17536">
    <property type="entry name" value="REC_YesN-like"/>
    <property type="match status" value="1"/>
</dbReference>
<dbReference type="InterPro" id="IPR018060">
    <property type="entry name" value="HTH_AraC"/>
</dbReference>
<dbReference type="InterPro" id="IPR011006">
    <property type="entry name" value="CheY-like_superfamily"/>
</dbReference>
<feature type="domain" description="HTH araC/xylS-type" evidence="5">
    <location>
        <begin position="420"/>
        <end position="518"/>
    </location>
</feature>
<dbReference type="Gene3D" id="3.40.50.2300">
    <property type="match status" value="1"/>
</dbReference>